<dbReference type="InterPro" id="IPR036097">
    <property type="entry name" value="HisK_dim/P_sf"/>
</dbReference>
<feature type="transmembrane region" description="Helical" evidence="8">
    <location>
        <begin position="12"/>
        <end position="35"/>
    </location>
</feature>
<dbReference type="FunFam" id="3.30.565.10:FF:000006">
    <property type="entry name" value="Sensor histidine kinase WalK"/>
    <property type="match status" value="1"/>
</dbReference>
<evidence type="ECO:0000313" key="10">
    <source>
        <dbReference type="EMBL" id="ADO75308.1"/>
    </source>
</evidence>
<feature type="compositionally biased region" description="Polar residues" evidence="7">
    <location>
        <begin position="459"/>
        <end position="468"/>
    </location>
</feature>
<keyword evidence="3" id="KW-0597">Phosphoprotein</keyword>
<dbReference type="Proteomes" id="UP000032702">
    <property type="component" value="Unassembled WGS sequence"/>
</dbReference>
<dbReference type="Gene3D" id="3.30.565.10">
    <property type="entry name" value="Histidine kinase-like ATPase, C-terminal domain"/>
    <property type="match status" value="1"/>
</dbReference>
<dbReference type="eggNOG" id="COG2205">
    <property type="taxonomic scope" value="Bacteria"/>
</dbReference>
<feature type="region of interest" description="Disordered" evidence="7">
    <location>
        <begin position="459"/>
        <end position="478"/>
    </location>
</feature>
<evidence type="ECO:0000256" key="5">
    <source>
        <dbReference type="ARBA" id="ARBA00022777"/>
    </source>
</evidence>
<dbReference type="SMART" id="SM00387">
    <property type="entry name" value="HATPase_c"/>
    <property type="match status" value="1"/>
</dbReference>
<dbReference type="CDD" id="cd00082">
    <property type="entry name" value="HisKA"/>
    <property type="match status" value="1"/>
</dbReference>
<name>Q08VX7_STIAD</name>
<dbReference type="InterPro" id="IPR029016">
    <property type="entry name" value="GAF-like_dom_sf"/>
</dbReference>
<dbReference type="EC" id="2.7.13.3" evidence="2"/>
<dbReference type="STRING" id="378806.STAUR_7553"/>
<dbReference type="EMBL" id="AAMD01000109">
    <property type="protein sequence ID" value="EAU64625.1"/>
    <property type="molecule type" value="Genomic_DNA"/>
</dbReference>
<dbReference type="CDD" id="cd00075">
    <property type="entry name" value="HATPase"/>
    <property type="match status" value="1"/>
</dbReference>
<dbReference type="SMART" id="SM00388">
    <property type="entry name" value="HisKA"/>
    <property type="match status" value="1"/>
</dbReference>
<dbReference type="InterPro" id="IPR003018">
    <property type="entry name" value="GAF"/>
</dbReference>
<keyword evidence="5 11" id="KW-0418">Kinase</keyword>
<dbReference type="SUPFAM" id="SSF55874">
    <property type="entry name" value="ATPase domain of HSP90 chaperone/DNA topoisomerase II/histidine kinase"/>
    <property type="match status" value="1"/>
</dbReference>
<gene>
    <name evidence="10" type="ordered locus">STAUR_7553</name>
    <name evidence="11" type="ORF">STIAU_5669</name>
</gene>
<dbReference type="InterPro" id="IPR003594">
    <property type="entry name" value="HATPase_dom"/>
</dbReference>
<evidence type="ECO:0000256" key="6">
    <source>
        <dbReference type="ARBA" id="ARBA00023012"/>
    </source>
</evidence>
<dbReference type="PRINTS" id="PR00344">
    <property type="entry name" value="BCTRLSENSOR"/>
</dbReference>
<organism evidence="11 13">
    <name type="scientific">Stigmatella aurantiaca (strain DW4/3-1)</name>
    <dbReference type="NCBI Taxonomy" id="378806"/>
    <lineage>
        <taxon>Bacteria</taxon>
        <taxon>Pseudomonadati</taxon>
        <taxon>Myxococcota</taxon>
        <taxon>Myxococcia</taxon>
        <taxon>Myxococcales</taxon>
        <taxon>Cystobacterineae</taxon>
        <taxon>Archangiaceae</taxon>
        <taxon>Stigmatella</taxon>
    </lineage>
</organism>
<dbReference type="SUPFAM" id="SSF55781">
    <property type="entry name" value="GAF domain-like"/>
    <property type="match status" value="1"/>
</dbReference>
<dbReference type="AlphaFoldDB" id="Q08VX7"/>
<comment type="catalytic activity">
    <reaction evidence="1">
        <text>ATP + protein L-histidine = ADP + protein N-phospho-L-histidine.</text>
        <dbReference type="EC" id="2.7.13.3"/>
    </reaction>
</comment>
<dbReference type="Proteomes" id="UP000001351">
    <property type="component" value="Chromosome"/>
</dbReference>
<accession>Q08VX7</accession>
<dbReference type="InterPro" id="IPR050736">
    <property type="entry name" value="Sensor_HK_Regulatory"/>
</dbReference>
<keyword evidence="12" id="KW-1185">Reference proteome</keyword>
<keyword evidence="8" id="KW-0472">Membrane</keyword>
<evidence type="ECO:0000313" key="11">
    <source>
        <dbReference type="EMBL" id="EAU64625.1"/>
    </source>
</evidence>
<dbReference type="HOGENOM" id="CLU_000445_114_44_7"/>
<dbReference type="OrthoDB" id="5525648at2"/>
<evidence type="ECO:0000256" key="1">
    <source>
        <dbReference type="ARBA" id="ARBA00000085"/>
    </source>
</evidence>
<keyword evidence="8" id="KW-0812">Transmembrane</keyword>
<feature type="transmembrane region" description="Helical" evidence="8">
    <location>
        <begin position="47"/>
        <end position="69"/>
    </location>
</feature>
<reference evidence="10 12" key="2">
    <citation type="journal article" date="2011" name="Mol. Biol. Evol.">
        <title>Comparative genomic analysis of fruiting body formation in Myxococcales.</title>
        <authorList>
            <person name="Huntley S."/>
            <person name="Hamann N."/>
            <person name="Wegener-Feldbrugge S."/>
            <person name="Treuner-Lange A."/>
            <person name="Kube M."/>
            <person name="Reinhardt R."/>
            <person name="Klages S."/>
            <person name="Muller R."/>
            <person name="Ronning C.M."/>
            <person name="Nierman W.C."/>
            <person name="Sogaard-Andersen L."/>
        </authorList>
    </citation>
    <scope>NUCLEOTIDE SEQUENCE [LARGE SCALE GENOMIC DNA]</scope>
    <source>
        <strain evidence="10 12">DW4/3-1</strain>
    </source>
</reference>
<dbReference type="InterPro" id="IPR005467">
    <property type="entry name" value="His_kinase_dom"/>
</dbReference>
<dbReference type="PANTHER" id="PTHR43711">
    <property type="entry name" value="TWO-COMPONENT HISTIDINE KINASE"/>
    <property type="match status" value="1"/>
</dbReference>
<evidence type="ECO:0000313" key="13">
    <source>
        <dbReference type="Proteomes" id="UP000032702"/>
    </source>
</evidence>
<dbReference type="Gene3D" id="1.10.287.130">
    <property type="match status" value="1"/>
</dbReference>
<feature type="domain" description="Histidine kinase" evidence="9">
    <location>
        <begin position="261"/>
        <end position="475"/>
    </location>
</feature>
<dbReference type="GO" id="GO:0000155">
    <property type="term" value="F:phosphorelay sensor kinase activity"/>
    <property type="evidence" value="ECO:0007669"/>
    <property type="project" value="InterPro"/>
</dbReference>
<dbReference type="PATRIC" id="fig|378806.16.peg.3605"/>
<proteinExistence type="predicted"/>
<evidence type="ECO:0000313" key="12">
    <source>
        <dbReference type="Proteomes" id="UP000001351"/>
    </source>
</evidence>
<dbReference type="SUPFAM" id="SSF47384">
    <property type="entry name" value="Homodimeric domain of signal transducing histidine kinase"/>
    <property type="match status" value="1"/>
</dbReference>
<evidence type="ECO:0000256" key="2">
    <source>
        <dbReference type="ARBA" id="ARBA00012438"/>
    </source>
</evidence>
<reference evidence="11 13" key="1">
    <citation type="submission" date="2006-04" db="EMBL/GenBank/DDBJ databases">
        <authorList>
            <person name="Nierman W.C."/>
        </authorList>
    </citation>
    <scope>NUCLEOTIDE SEQUENCE [LARGE SCALE GENOMIC DNA]</scope>
    <source>
        <strain evidence="11 13">DW4/3-1</strain>
    </source>
</reference>
<evidence type="ECO:0000256" key="3">
    <source>
        <dbReference type="ARBA" id="ARBA00022553"/>
    </source>
</evidence>
<keyword evidence="6" id="KW-0902">Two-component regulatory system</keyword>
<dbReference type="Pfam" id="PF02518">
    <property type="entry name" value="HATPase_c"/>
    <property type="match status" value="1"/>
</dbReference>
<dbReference type="InterPro" id="IPR003661">
    <property type="entry name" value="HisK_dim/P_dom"/>
</dbReference>
<dbReference type="SMART" id="SM00065">
    <property type="entry name" value="GAF"/>
    <property type="match status" value="1"/>
</dbReference>
<dbReference type="KEGG" id="sur:STAUR_7553"/>
<dbReference type="Pfam" id="PF01590">
    <property type="entry name" value="GAF"/>
    <property type="match status" value="1"/>
</dbReference>
<dbReference type="InterPro" id="IPR004358">
    <property type="entry name" value="Sig_transdc_His_kin-like_C"/>
</dbReference>
<evidence type="ECO:0000259" key="9">
    <source>
        <dbReference type="PROSITE" id="PS50109"/>
    </source>
</evidence>
<dbReference type="Pfam" id="PF00512">
    <property type="entry name" value="HisKA"/>
    <property type="match status" value="1"/>
</dbReference>
<dbReference type="EMBL" id="CP002271">
    <property type="protein sequence ID" value="ADO75308.1"/>
    <property type="molecule type" value="Genomic_DNA"/>
</dbReference>
<dbReference type="PANTHER" id="PTHR43711:SF1">
    <property type="entry name" value="HISTIDINE KINASE 1"/>
    <property type="match status" value="1"/>
</dbReference>
<keyword evidence="8" id="KW-1133">Transmembrane helix</keyword>
<evidence type="ECO:0000256" key="8">
    <source>
        <dbReference type="SAM" id="Phobius"/>
    </source>
</evidence>
<dbReference type="Gene3D" id="3.30.450.40">
    <property type="match status" value="1"/>
</dbReference>
<protein>
    <recommendedName>
        <fullName evidence="2">histidine kinase</fullName>
        <ecNumber evidence="2">2.7.13.3</ecNumber>
    </recommendedName>
</protein>
<evidence type="ECO:0000256" key="4">
    <source>
        <dbReference type="ARBA" id="ARBA00022679"/>
    </source>
</evidence>
<dbReference type="PROSITE" id="PS50109">
    <property type="entry name" value="HIS_KIN"/>
    <property type="match status" value="1"/>
</dbReference>
<evidence type="ECO:0000256" key="7">
    <source>
        <dbReference type="SAM" id="MobiDB-lite"/>
    </source>
</evidence>
<sequence>MRRRTFMPRTGAGLPAYALSGLLPFLALVLPLLSLPSQYADALPLTFVPGLMILGSLVVLHGASARLIAPASSLSRHRVERVEALFTAAGRVLSSVQSPEMLTTALSRICVPEAADACLLFIPGEDGSPKAVATAHACVELEPRLGDLARLLSASREGRVARALSTGQGQRFDRGALERLSRETPEGQFLRAFGVRSCLIVPLAVGPQVLGVLVLMSTHPRHSYSAVDQSFMEELAGRAALTLDNARLRAEAQRTLELIGVAAHDLGNPLFALQLRLRRLRSPSAQAEGRLGEGLAHAEQETRRLGQLVHNLLDLSQLGTGSLTLEPEPLDLSALVRQLAERHADQAQASGCTLTVDAGPSTPGHWDRLRLERVLTNLLSNAFKFGRGAPVQVSVQDEAAHTVLRVKDHGIGIAPEAQQRIFGRFERAPTPERQAGVGLGLYIVRQLVHAHGGAIRVSSQPGQGTEFTVSLPHPSARV</sequence>
<keyword evidence="4" id="KW-0808">Transferase</keyword>
<dbReference type="InterPro" id="IPR036890">
    <property type="entry name" value="HATPase_C_sf"/>
</dbReference>